<evidence type="ECO:0000313" key="2">
    <source>
        <dbReference type="EMBL" id="GEZ64756.1"/>
    </source>
</evidence>
<evidence type="ECO:0000256" key="1">
    <source>
        <dbReference type="SAM" id="Coils"/>
    </source>
</evidence>
<reference evidence="2" key="1">
    <citation type="journal article" date="2019" name="Sci. Rep.">
        <title>Draft genome of Tanacetum cinerariifolium, the natural source of mosquito coil.</title>
        <authorList>
            <person name="Yamashiro T."/>
            <person name="Shiraishi A."/>
            <person name="Satake H."/>
            <person name="Nakayama K."/>
        </authorList>
    </citation>
    <scope>NUCLEOTIDE SEQUENCE</scope>
</reference>
<keyword evidence="1" id="KW-0175">Coiled coil</keyword>
<accession>A0A699IKR4</accession>
<dbReference type="EMBL" id="BKCJ010305018">
    <property type="protein sequence ID" value="GEZ64756.1"/>
    <property type="molecule type" value="Genomic_DNA"/>
</dbReference>
<comment type="caution">
    <text evidence="2">The sequence shown here is derived from an EMBL/GenBank/DDBJ whole genome shotgun (WGS) entry which is preliminary data.</text>
</comment>
<dbReference type="AlphaFoldDB" id="A0A699IKR4"/>
<sequence length="236" mass="27336">MENKELEQAAKEFLAKSSPNYEYQGKNWEYVKNYTFTDVLGFTQSLLDTGKLMTDKDHTRYLDEHKAEINTSALCCAVADVEQAYDLKISILEADNAQMQELISLQRKRIEQLEGSNTPQSGEVKSKIECLYDVKFHGNHSERLFEAMEMFANQFKTPAYDLLLASYNNLKEQNNKLAMENNRLMSGQKVVTDQDIVDKAFELEKEWSESGEMLKSTLRLQFCKIGQWVRDQLNKQ</sequence>
<protein>
    <submittedName>
        <fullName evidence="2">Uncharacterized protein</fullName>
    </submittedName>
</protein>
<organism evidence="2">
    <name type="scientific">Tanacetum cinerariifolium</name>
    <name type="common">Dalmatian daisy</name>
    <name type="synonym">Chrysanthemum cinerariifolium</name>
    <dbReference type="NCBI Taxonomy" id="118510"/>
    <lineage>
        <taxon>Eukaryota</taxon>
        <taxon>Viridiplantae</taxon>
        <taxon>Streptophyta</taxon>
        <taxon>Embryophyta</taxon>
        <taxon>Tracheophyta</taxon>
        <taxon>Spermatophyta</taxon>
        <taxon>Magnoliopsida</taxon>
        <taxon>eudicotyledons</taxon>
        <taxon>Gunneridae</taxon>
        <taxon>Pentapetalae</taxon>
        <taxon>asterids</taxon>
        <taxon>campanulids</taxon>
        <taxon>Asterales</taxon>
        <taxon>Asteraceae</taxon>
        <taxon>Asteroideae</taxon>
        <taxon>Anthemideae</taxon>
        <taxon>Anthemidinae</taxon>
        <taxon>Tanacetum</taxon>
    </lineage>
</organism>
<proteinExistence type="predicted"/>
<gene>
    <name evidence="2" type="ORF">Tci_536729</name>
</gene>
<feature type="coiled-coil region" evidence="1">
    <location>
        <begin position="160"/>
        <end position="187"/>
    </location>
</feature>
<name>A0A699IKR4_TANCI</name>